<keyword evidence="2" id="KW-0812">Transmembrane</keyword>
<evidence type="ECO:0000259" key="3">
    <source>
        <dbReference type="Pfam" id="PF13717"/>
    </source>
</evidence>
<accession>A0A975P4H2</accession>
<feature type="transmembrane region" description="Helical" evidence="2">
    <location>
        <begin position="227"/>
        <end position="245"/>
    </location>
</feature>
<reference evidence="4" key="1">
    <citation type="submission" date="2021-06" db="EMBL/GenBank/DDBJ databases">
        <title>Direct submission.</title>
        <authorList>
            <person name="Lee C.-S."/>
            <person name="Jin L."/>
        </authorList>
    </citation>
    <scope>NUCLEOTIDE SEQUENCE</scope>
    <source>
        <strain evidence="4">Con5</strain>
    </source>
</reference>
<feature type="region of interest" description="Disordered" evidence="1">
    <location>
        <begin position="82"/>
        <end position="106"/>
    </location>
</feature>
<protein>
    <submittedName>
        <fullName evidence="4">Zinc-ribbon domain-containing protein</fullName>
    </submittedName>
</protein>
<organism evidence="4 5">
    <name type="scientific">Gemmobacter fulvus</name>
    <dbReference type="NCBI Taxonomy" id="2840474"/>
    <lineage>
        <taxon>Bacteria</taxon>
        <taxon>Pseudomonadati</taxon>
        <taxon>Pseudomonadota</taxon>
        <taxon>Alphaproteobacteria</taxon>
        <taxon>Rhodobacterales</taxon>
        <taxon>Paracoccaceae</taxon>
        <taxon>Gemmobacter</taxon>
    </lineage>
</organism>
<dbReference type="KEGG" id="gfu:KM031_11860"/>
<dbReference type="EMBL" id="CP076361">
    <property type="protein sequence ID" value="QWK89535.1"/>
    <property type="molecule type" value="Genomic_DNA"/>
</dbReference>
<proteinExistence type="predicted"/>
<evidence type="ECO:0000313" key="4">
    <source>
        <dbReference type="EMBL" id="QWK89535.1"/>
    </source>
</evidence>
<dbReference type="AlphaFoldDB" id="A0A975P4H2"/>
<dbReference type="NCBIfam" id="TIGR02098">
    <property type="entry name" value="MJ0042_CXXC"/>
    <property type="match status" value="1"/>
</dbReference>
<sequence>MRLICPNCDAQYEVADTAIPDEGRDVQCSNCGHGWFQLSPHAIAAAEAEAELFEAPEPVAVTDEEGPAEADALIAGDVPQTDVPPAPEVPVAEEPAAVPPPVAATPRRSMDENLMAVLREEAEREAQARAKEEPRPLETQGELGLEAATAAAAISPSDRRIAQLKGIDPDAMPEPEVITRAPKGRELLPDIEEINSTLRPSVDRGEDAQALADVGPSLRQDASFRSGFALMLLLAAGLALAYVMAPRIAQQIPGTADAMTAYVAAVDAARLWLDAWMQRAIMALQG</sequence>
<name>A0A975P4H2_9RHOB</name>
<keyword evidence="2" id="KW-0472">Membrane</keyword>
<dbReference type="InterPro" id="IPR011723">
    <property type="entry name" value="Znf/thioredoxin_put"/>
</dbReference>
<dbReference type="RefSeq" id="WP_215504702.1">
    <property type="nucleotide sequence ID" value="NZ_CP076361.1"/>
</dbReference>
<dbReference type="Proteomes" id="UP000679352">
    <property type="component" value="Chromosome"/>
</dbReference>
<evidence type="ECO:0000256" key="1">
    <source>
        <dbReference type="SAM" id="MobiDB-lite"/>
    </source>
</evidence>
<feature type="domain" description="Zinc finger/thioredoxin putative" evidence="3">
    <location>
        <begin position="1"/>
        <end position="35"/>
    </location>
</feature>
<gene>
    <name evidence="4" type="ORF">KM031_11860</name>
</gene>
<dbReference type="Pfam" id="PF13717">
    <property type="entry name" value="Zn_ribbon_4"/>
    <property type="match status" value="1"/>
</dbReference>
<keyword evidence="2" id="KW-1133">Transmembrane helix</keyword>
<evidence type="ECO:0000313" key="5">
    <source>
        <dbReference type="Proteomes" id="UP000679352"/>
    </source>
</evidence>
<evidence type="ECO:0000256" key="2">
    <source>
        <dbReference type="SAM" id="Phobius"/>
    </source>
</evidence>
<keyword evidence="5" id="KW-1185">Reference proteome</keyword>